<accession>A0A089NM17</accession>
<keyword evidence="2" id="KW-1185">Reference proteome</keyword>
<dbReference type="SUPFAM" id="SSF160631">
    <property type="entry name" value="SMI1/KNR4-like"/>
    <property type="match status" value="1"/>
</dbReference>
<evidence type="ECO:0000313" key="2">
    <source>
        <dbReference type="Proteomes" id="UP000029492"/>
    </source>
</evidence>
<dbReference type="eggNOG" id="ENOG503349Q">
    <property type="taxonomic scope" value="Bacteria"/>
</dbReference>
<proteinExistence type="predicted"/>
<evidence type="ECO:0000313" key="1">
    <source>
        <dbReference type="EMBL" id="AIQ88387.1"/>
    </source>
</evidence>
<dbReference type="AlphaFoldDB" id="A0A089NM17"/>
<dbReference type="EMBL" id="CP003811">
    <property type="protein sequence ID" value="AIQ88387.1"/>
    <property type="molecule type" value="Genomic_DNA"/>
</dbReference>
<name>A0A089NM17_9HYPH</name>
<organism evidence="1 2">
    <name type="scientific">Methylobacterium oryzae CBMB20</name>
    <dbReference type="NCBI Taxonomy" id="693986"/>
    <lineage>
        <taxon>Bacteria</taxon>
        <taxon>Pseudomonadati</taxon>
        <taxon>Pseudomonadota</taxon>
        <taxon>Alphaproteobacteria</taxon>
        <taxon>Hyphomicrobiales</taxon>
        <taxon>Methylobacteriaceae</taxon>
        <taxon>Methylobacterium</taxon>
    </lineage>
</organism>
<dbReference type="Proteomes" id="UP000029492">
    <property type="component" value="Chromosome"/>
</dbReference>
<dbReference type="InterPro" id="IPR037883">
    <property type="entry name" value="Knr4/Smi1-like_sf"/>
</dbReference>
<dbReference type="KEGG" id="mor:MOC_0632"/>
<gene>
    <name evidence="1" type="ORF">MOC_0632</name>
</gene>
<protein>
    <submittedName>
        <fullName evidence="1">Protein of unassigned function</fullName>
    </submittedName>
</protein>
<dbReference type="RefSeq" id="WP_043755582.1">
    <property type="nucleotide sequence ID" value="NZ_CP003811.1"/>
</dbReference>
<dbReference type="STRING" id="693986.MOC_0632"/>
<sequence>MWEQVFADLAPGFVPDDGALDRAAVDLGFPLPASYRAFCRTCGVGLAGGQFRIAVPAPFAACDLVTQAGLIAHSVGAAVAMLEEGAEPHRFDVEGGEASVVERACFFGAGEDGSFLFWDVSGTDGEYDVWLLAPDLETVRFGGESLDDFFTRVAAPSAALVLGPGAEPLPARFEGIAEATLARTEQAES</sequence>
<dbReference type="HOGENOM" id="CLU_1413728_0_0_5"/>
<reference evidence="1 2" key="1">
    <citation type="journal article" date="2014" name="PLoS ONE">
        <title>Genome Information of Methylobacterium oryzae, a Plant-Probiotic Methylotroph in the Phyllosphere.</title>
        <authorList>
            <person name="Kwak M.J."/>
            <person name="Jeong H."/>
            <person name="Madhaiyan M."/>
            <person name="Lee Y."/>
            <person name="Sa T.M."/>
            <person name="Oh T.K."/>
            <person name="Kim J.F."/>
        </authorList>
    </citation>
    <scope>NUCLEOTIDE SEQUENCE [LARGE SCALE GENOMIC DNA]</scope>
    <source>
        <strain evidence="1 2">CBMB20</strain>
    </source>
</reference>